<feature type="domain" description="Sialidase" evidence="4">
    <location>
        <begin position="66"/>
        <end position="360"/>
    </location>
</feature>
<keyword evidence="5" id="KW-0378">Hydrolase</keyword>
<comment type="catalytic activity">
    <reaction evidence="1">
        <text>Hydrolysis of alpha-(2-&gt;3)-, alpha-(2-&gt;6)-, alpha-(2-&gt;8)- glycosidic linkages of terminal sialic acid residues in oligosaccharides, glycoproteins, glycolipids, colominic acid and synthetic substrates.</text>
        <dbReference type="EC" id="3.2.1.18"/>
    </reaction>
</comment>
<comment type="similarity">
    <text evidence="2">Belongs to the glycosyl hydrolase 33 family.</text>
</comment>
<dbReference type="Pfam" id="PF13088">
    <property type="entry name" value="BNR_2"/>
    <property type="match status" value="1"/>
</dbReference>
<evidence type="ECO:0000256" key="3">
    <source>
        <dbReference type="ARBA" id="ARBA00012733"/>
    </source>
</evidence>
<dbReference type="Proteomes" id="UP001247620">
    <property type="component" value="Unassembled WGS sequence"/>
</dbReference>
<dbReference type="EC" id="3.2.1.18" evidence="3"/>
<evidence type="ECO:0000256" key="2">
    <source>
        <dbReference type="ARBA" id="ARBA00009348"/>
    </source>
</evidence>
<evidence type="ECO:0000256" key="1">
    <source>
        <dbReference type="ARBA" id="ARBA00000427"/>
    </source>
</evidence>
<keyword evidence="6" id="KW-1185">Reference proteome</keyword>
<keyword evidence="5" id="KW-0326">Glycosidase</keyword>
<sequence>MNNDKTTTLPLKLNGNKISYLSLLLFLLISVRSFSQSDTGKVVVFNPSMGYYTTRIPSIVITKSGTLVAFCEARATGYGDWSGIDILARRSKDGGKTWDTPKVIVKREESKPAGNGVPIMDNDGHTIHFLFVKDYGRCFYMKSVDEGLTWSEPVDITYAFEKYIPEYDWKVLATGPGHAIQLKNGRLVVSVWMSDDKKRAHRPSCISTIYSNDHGKTWNRGDIVANTSDQIINPSESTLIQLKDGRVMMNTRTESKEQRRLISYSRDGFSHWTKPVFNDDLFDPVCMGSMIRAGTGKRKLAGPIIFINPDYRNIPGEGRRHLMAKVSFDEGATWPVNKVIEPGSAGYSDLTIENDGTVYILYETRDGLPPIKVVTPHYYQIVLKRYDLNWFR</sequence>
<dbReference type="InterPro" id="IPR036278">
    <property type="entry name" value="Sialidase_sf"/>
</dbReference>
<accession>A0ABU1TFT5</accession>
<dbReference type="GO" id="GO:0004308">
    <property type="term" value="F:exo-alpha-sialidase activity"/>
    <property type="evidence" value="ECO:0007669"/>
    <property type="project" value="UniProtKB-EC"/>
</dbReference>
<dbReference type="Gene3D" id="2.120.10.10">
    <property type="match status" value="1"/>
</dbReference>
<evidence type="ECO:0000313" key="5">
    <source>
        <dbReference type="EMBL" id="MDR6944272.1"/>
    </source>
</evidence>
<dbReference type="SUPFAM" id="SSF50939">
    <property type="entry name" value="Sialidases"/>
    <property type="match status" value="1"/>
</dbReference>
<dbReference type="EMBL" id="JAVDUU010000004">
    <property type="protein sequence ID" value="MDR6944272.1"/>
    <property type="molecule type" value="Genomic_DNA"/>
</dbReference>
<organism evidence="5 6">
    <name type="scientific">Mucilaginibacter pocheonensis</name>
    <dbReference type="NCBI Taxonomy" id="398050"/>
    <lineage>
        <taxon>Bacteria</taxon>
        <taxon>Pseudomonadati</taxon>
        <taxon>Bacteroidota</taxon>
        <taxon>Sphingobacteriia</taxon>
        <taxon>Sphingobacteriales</taxon>
        <taxon>Sphingobacteriaceae</taxon>
        <taxon>Mucilaginibacter</taxon>
    </lineage>
</organism>
<dbReference type="PANTHER" id="PTHR10628">
    <property type="entry name" value="SIALIDASE"/>
    <property type="match status" value="1"/>
</dbReference>
<dbReference type="CDD" id="cd15482">
    <property type="entry name" value="Sialidase_non-viral"/>
    <property type="match status" value="1"/>
</dbReference>
<gene>
    <name evidence="5" type="ORF">J2W55_004132</name>
</gene>
<name>A0ABU1TFT5_9SPHI</name>
<dbReference type="InterPro" id="IPR026856">
    <property type="entry name" value="Sialidase_fam"/>
</dbReference>
<reference evidence="5 6" key="1">
    <citation type="submission" date="2023-07" db="EMBL/GenBank/DDBJ databases">
        <title>Sorghum-associated microbial communities from plants grown in Nebraska, USA.</title>
        <authorList>
            <person name="Schachtman D."/>
        </authorList>
    </citation>
    <scope>NUCLEOTIDE SEQUENCE [LARGE SCALE GENOMIC DNA]</scope>
    <source>
        <strain evidence="5 6">3262</strain>
    </source>
</reference>
<comment type="caution">
    <text evidence="5">The sequence shown here is derived from an EMBL/GenBank/DDBJ whole genome shotgun (WGS) entry which is preliminary data.</text>
</comment>
<protein>
    <recommendedName>
        <fullName evidence="3">exo-alpha-sialidase</fullName>
        <ecNumber evidence="3">3.2.1.18</ecNumber>
    </recommendedName>
</protein>
<dbReference type="RefSeq" id="WP_310100029.1">
    <property type="nucleotide sequence ID" value="NZ_JAVDUU010000004.1"/>
</dbReference>
<evidence type="ECO:0000313" key="6">
    <source>
        <dbReference type="Proteomes" id="UP001247620"/>
    </source>
</evidence>
<dbReference type="PANTHER" id="PTHR10628:SF30">
    <property type="entry name" value="EXO-ALPHA-SIALIDASE"/>
    <property type="match status" value="1"/>
</dbReference>
<proteinExistence type="inferred from homology"/>
<evidence type="ECO:0000259" key="4">
    <source>
        <dbReference type="Pfam" id="PF13088"/>
    </source>
</evidence>
<dbReference type="InterPro" id="IPR011040">
    <property type="entry name" value="Sialidase"/>
</dbReference>